<reference evidence="2" key="1">
    <citation type="journal article" date="2020" name="mSystems">
        <title>Genome- and Community-Level Interaction Insights into Carbon Utilization and Element Cycling Functions of Hydrothermarchaeota in Hydrothermal Sediment.</title>
        <authorList>
            <person name="Zhou Z."/>
            <person name="Liu Y."/>
            <person name="Xu W."/>
            <person name="Pan J."/>
            <person name="Luo Z.H."/>
            <person name="Li M."/>
        </authorList>
    </citation>
    <scope>NUCLEOTIDE SEQUENCE [LARGE SCALE GENOMIC DNA]</scope>
    <source>
        <strain evidence="2">SpSt-69</strain>
    </source>
</reference>
<sequence>MMKRLIWKELRENFINALIFVGVILTVTVYGVVKNIENVKSLAFISLLIVFLSFLMVFSYAIYRGFSSIKREKDRNTLEFLLSLPIDGREIVTSKFLAFAIESLFLWVCVVLFSHIPILFLRLSNAIGGAEFISGMKTITYLAFHFFLFTLFTFVVLQFYEILVLSLKTKNFFVNAVIFFVYLYLVSEISAAFKKIFSFIPGEAPHFGNFLGETITIGGSTTYQGLAAGALTGVALIVCGILLFNKKVEV</sequence>
<feature type="transmembrane region" description="Helical" evidence="1">
    <location>
        <begin position="96"/>
        <end position="119"/>
    </location>
</feature>
<name>A0A7V3ZX95_UNCW3</name>
<feature type="transmembrane region" description="Helical" evidence="1">
    <location>
        <begin position="12"/>
        <end position="33"/>
    </location>
</feature>
<evidence type="ECO:0000256" key="1">
    <source>
        <dbReference type="SAM" id="Phobius"/>
    </source>
</evidence>
<protein>
    <recommendedName>
        <fullName evidence="3">ABC transporter permease</fullName>
    </recommendedName>
</protein>
<evidence type="ECO:0008006" key="3">
    <source>
        <dbReference type="Google" id="ProtNLM"/>
    </source>
</evidence>
<feature type="transmembrane region" description="Helical" evidence="1">
    <location>
        <begin position="139"/>
        <end position="160"/>
    </location>
</feature>
<proteinExistence type="predicted"/>
<comment type="caution">
    <text evidence="2">The sequence shown here is derived from an EMBL/GenBank/DDBJ whole genome shotgun (WGS) entry which is preliminary data.</text>
</comment>
<accession>A0A7V3ZX95</accession>
<dbReference type="GO" id="GO:0140359">
    <property type="term" value="F:ABC-type transporter activity"/>
    <property type="evidence" value="ECO:0007669"/>
    <property type="project" value="InterPro"/>
</dbReference>
<keyword evidence="1" id="KW-0472">Membrane</keyword>
<dbReference type="AlphaFoldDB" id="A0A7V3ZX95"/>
<evidence type="ECO:0000313" key="2">
    <source>
        <dbReference type="EMBL" id="HGL17355.1"/>
    </source>
</evidence>
<dbReference type="GO" id="GO:0005886">
    <property type="term" value="C:plasma membrane"/>
    <property type="evidence" value="ECO:0007669"/>
    <property type="project" value="UniProtKB-SubCell"/>
</dbReference>
<feature type="transmembrane region" description="Helical" evidence="1">
    <location>
        <begin position="39"/>
        <end position="63"/>
    </location>
</feature>
<dbReference type="Pfam" id="PF12679">
    <property type="entry name" value="ABC2_membrane_2"/>
    <property type="match status" value="1"/>
</dbReference>
<organism evidence="2">
    <name type="scientific">candidate division WOR-3 bacterium</name>
    <dbReference type="NCBI Taxonomy" id="2052148"/>
    <lineage>
        <taxon>Bacteria</taxon>
        <taxon>Bacteria division WOR-3</taxon>
    </lineage>
</organism>
<keyword evidence="1" id="KW-1133">Transmembrane helix</keyword>
<feature type="transmembrane region" description="Helical" evidence="1">
    <location>
        <begin position="172"/>
        <end position="193"/>
    </location>
</feature>
<gene>
    <name evidence="2" type="ORF">ENU66_03345</name>
</gene>
<keyword evidence="1" id="KW-0812">Transmembrane</keyword>
<feature type="transmembrane region" description="Helical" evidence="1">
    <location>
        <begin position="226"/>
        <end position="244"/>
    </location>
</feature>
<dbReference type="EMBL" id="DTDJ01000025">
    <property type="protein sequence ID" value="HGL17355.1"/>
    <property type="molecule type" value="Genomic_DNA"/>
</dbReference>